<sequence length="112" mass="11679">MAAEDKVRQARQLLEEMGRLDLLAASALPEARPARSSAAGKEVQTLDLPMEEGANGDTVPGVGWLWGGTSYMGTEPIPAGQEPGSFSVEGAHEQCTKVLGRKGPTSSLVAAM</sequence>
<accession>A0AAV7MIL3</accession>
<proteinExistence type="predicted"/>
<keyword evidence="3" id="KW-1185">Reference proteome</keyword>
<gene>
    <name evidence="2" type="ORF">NDU88_001032</name>
</gene>
<dbReference type="AlphaFoldDB" id="A0AAV7MIL3"/>
<evidence type="ECO:0000256" key="1">
    <source>
        <dbReference type="SAM" id="MobiDB-lite"/>
    </source>
</evidence>
<comment type="caution">
    <text evidence="2">The sequence shown here is derived from an EMBL/GenBank/DDBJ whole genome shotgun (WGS) entry which is preliminary data.</text>
</comment>
<reference evidence="2" key="1">
    <citation type="journal article" date="2022" name="bioRxiv">
        <title>Sequencing and chromosome-scale assembly of the giantPleurodeles waltlgenome.</title>
        <authorList>
            <person name="Brown T."/>
            <person name="Elewa A."/>
            <person name="Iarovenko S."/>
            <person name="Subramanian E."/>
            <person name="Araus A.J."/>
            <person name="Petzold A."/>
            <person name="Susuki M."/>
            <person name="Suzuki K.-i.T."/>
            <person name="Hayashi T."/>
            <person name="Toyoda A."/>
            <person name="Oliveira C."/>
            <person name="Osipova E."/>
            <person name="Leigh N.D."/>
            <person name="Simon A."/>
            <person name="Yun M.H."/>
        </authorList>
    </citation>
    <scope>NUCLEOTIDE SEQUENCE</scope>
    <source>
        <strain evidence="2">20211129_DDA</strain>
        <tissue evidence="2">Liver</tissue>
    </source>
</reference>
<dbReference type="EMBL" id="JANPWB010000013">
    <property type="protein sequence ID" value="KAJ1103611.1"/>
    <property type="molecule type" value="Genomic_DNA"/>
</dbReference>
<evidence type="ECO:0000313" key="2">
    <source>
        <dbReference type="EMBL" id="KAJ1103611.1"/>
    </source>
</evidence>
<organism evidence="2 3">
    <name type="scientific">Pleurodeles waltl</name>
    <name type="common">Iberian ribbed newt</name>
    <dbReference type="NCBI Taxonomy" id="8319"/>
    <lineage>
        <taxon>Eukaryota</taxon>
        <taxon>Metazoa</taxon>
        <taxon>Chordata</taxon>
        <taxon>Craniata</taxon>
        <taxon>Vertebrata</taxon>
        <taxon>Euteleostomi</taxon>
        <taxon>Amphibia</taxon>
        <taxon>Batrachia</taxon>
        <taxon>Caudata</taxon>
        <taxon>Salamandroidea</taxon>
        <taxon>Salamandridae</taxon>
        <taxon>Pleurodelinae</taxon>
        <taxon>Pleurodeles</taxon>
    </lineage>
</organism>
<feature type="region of interest" description="Disordered" evidence="1">
    <location>
        <begin position="29"/>
        <end position="59"/>
    </location>
</feature>
<name>A0AAV7MIL3_PLEWA</name>
<dbReference type="Proteomes" id="UP001066276">
    <property type="component" value="Chromosome 9"/>
</dbReference>
<protein>
    <submittedName>
        <fullName evidence="2">Uncharacterized protein</fullName>
    </submittedName>
</protein>
<evidence type="ECO:0000313" key="3">
    <source>
        <dbReference type="Proteomes" id="UP001066276"/>
    </source>
</evidence>